<dbReference type="PANTHER" id="PTHR43065:SF10">
    <property type="entry name" value="PEROXIDE STRESS-ACTIVATED HISTIDINE KINASE MAK3"/>
    <property type="match status" value="1"/>
</dbReference>
<name>A0A7I8D1P3_9FIRM</name>
<organism evidence="10 11">
    <name type="scientific">Solibaculum mannosilyticum</name>
    <dbReference type="NCBI Taxonomy" id="2780922"/>
    <lineage>
        <taxon>Bacteria</taxon>
        <taxon>Bacillati</taxon>
        <taxon>Bacillota</taxon>
        <taxon>Clostridia</taxon>
        <taxon>Eubacteriales</taxon>
        <taxon>Oscillospiraceae</taxon>
        <taxon>Solibaculum</taxon>
    </lineage>
</organism>
<evidence type="ECO:0000313" key="11">
    <source>
        <dbReference type="Proteomes" id="UP000593890"/>
    </source>
</evidence>
<dbReference type="PROSITE" id="PS50109">
    <property type="entry name" value="HIS_KIN"/>
    <property type="match status" value="1"/>
</dbReference>
<evidence type="ECO:0000256" key="7">
    <source>
        <dbReference type="ARBA" id="ARBA00022840"/>
    </source>
</evidence>
<dbReference type="AlphaFoldDB" id="A0A7I8D1P3"/>
<dbReference type="InterPro" id="IPR003594">
    <property type="entry name" value="HATPase_dom"/>
</dbReference>
<evidence type="ECO:0000256" key="1">
    <source>
        <dbReference type="ARBA" id="ARBA00000085"/>
    </source>
</evidence>
<dbReference type="Gene3D" id="3.30.565.10">
    <property type="entry name" value="Histidine kinase-like ATPase, C-terminal domain"/>
    <property type="match status" value="1"/>
</dbReference>
<keyword evidence="6 10" id="KW-0418">Kinase</keyword>
<dbReference type="InterPro" id="IPR004358">
    <property type="entry name" value="Sig_transdc_His_kin-like_C"/>
</dbReference>
<dbReference type="EC" id="2.7.13.3" evidence="2"/>
<keyword evidence="11" id="KW-1185">Reference proteome</keyword>
<evidence type="ECO:0000256" key="2">
    <source>
        <dbReference type="ARBA" id="ARBA00012438"/>
    </source>
</evidence>
<dbReference type="GO" id="GO:0004673">
    <property type="term" value="F:protein histidine kinase activity"/>
    <property type="evidence" value="ECO:0007669"/>
    <property type="project" value="UniProtKB-EC"/>
</dbReference>
<gene>
    <name evidence="10" type="ORF">C12CBH8_13150</name>
</gene>
<sequence>MRELSLHILDIVQNSVSAGASLIQIAIREDTKADRMSIDIIDNGRGMTRTQVSKVSDPFFTSRTTRKVGLGIPLFKMAAEQAGGDFSIESIPGKGTTVKATFGLTNIDRAPLGNMVATVNVLIRCNPKIDFIYHREKDDRSFTLDTRELRKELGVEVPLDAPEVLEWVDGYLKENTEQIVGGA</sequence>
<evidence type="ECO:0000256" key="6">
    <source>
        <dbReference type="ARBA" id="ARBA00022777"/>
    </source>
</evidence>
<reference evidence="11" key="1">
    <citation type="submission" date="2020-07" db="EMBL/GenBank/DDBJ databases">
        <title>Complete genome sequencing of Clostridia bacterium strain 12CBH8.</title>
        <authorList>
            <person name="Sakamoto M."/>
            <person name="Murakami T."/>
            <person name="Mori H."/>
        </authorList>
    </citation>
    <scope>NUCLEOTIDE SEQUENCE [LARGE SCALE GENOMIC DNA]</scope>
    <source>
        <strain evidence="11">12CBH8</strain>
    </source>
</reference>
<dbReference type="KEGG" id="sman:C12CBH8_13150"/>
<dbReference type="PANTHER" id="PTHR43065">
    <property type="entry name" value="SENSOR HISTIDINE KINASE"/>
    <property type="match status" value="1"/>
</dbReference>
<keyword evidence="4" id="KW-0808">Transferase</keyword>
<comment type="catalytic activity">
    <reaction evidence="1">
        <text>ATP + protein L-histidine = ADP + protein N-phospho-L-histidine.</text>
        <dbReference type="EC" id="2.7.13.3"/>
    </reaction>
</comment>
<feature type="domain" description="Histidine kinase" evidence="9">
    <location>
        <begin position="1"/>
        <end position="106"/>
    </location>
</feature>
<dbReference type="SUPFAM" id="SSF55874">
    <property type="entry name" value="ATPase domain of HSP90 chaperone/DNA topoisomerase II/histidine kinase"/>
    <property type="match status" value="1"/>
</dbReference>
<dbReference type="GO" id="GO:0000160">
    <property type="term" value="P:phosphorelay signal transduction system"/>
    <property type="evidence" value="ECO:0007669"/>
    <property type="project" value="UniProtKB-KW"/>
</dbReference>
<evidence type="ECO:0000256" key="8">
    <source>
        <dbReference type="ARBA" id="ARBA00023012"/>
    </source>
</evidence>
<evidence type="ECO:0000256" key="5">
    <source>
        <dbReference type="ARBA" id="ARBA00022741"/>
    </source>
</evidence>
<evidence type="ECO:0000256" key="4">
    <source>
        <dbReference type="ARBA" id="ARBA00022679"/>
    </source>
</evidence>
<dbReference type="SMART" id="SM00387">
    <property type="entry name" value="HATPase_c"/>
    <property type="match status" value="1"/>
</dbReference>
<protein>
    <recommendedName>
        <fullName evidence="2">histidine kinase</fullName>
        <ecNumber evidence="2">2.7.13.3</ecNumber>
    </recommendedName>
</protein>
<evidence type="ECO:0000256" key="3">
    <source>
        <dbReference type="ARBA" id="ARBA00022553"/>
    </source>
</evidence>
<keyword evidence="8" id="KW-0902">Two-component regulatory system</keyword>
<dbReference type="Proteomes" id="UP000593890">
    <property type="component" value="Chromosome"/>
</dbReference>
<dbReference type="RefSeq" id="WP_090267208.1">
    <property type="nucleotide sequence ID" value="NZ_AP023321.1"/>
</dbReference>
<keyword evidence="5" id="KW-0547">Nucleotide-binding</keyword>
<evidence type="ECO:0000259" key="9">
    <source>
        <dbReference type="PROSITE" id="PS50109"/>
    </source>
</evidence>
<dbReference type="EMBL" id="AP023321">
    <property type="protein sequence ID" value="BCI60676.1"/>
    <property type="molecule type" value="Genomic_DNA"/>
</dbReference>
<dbReference type="GO" id="GO:0005524">
    <property type="term" value="F:ATP binding"/>
    <property type="evidence" value="ECO:0007669"/>
    <property type="project" value="UniProtKB-KW"/>
</dbReference>
<evidence type="ECO:0000313" key="10">
    <source>
        <dbReference type="EMBL" id="BCI60676.1"/>
    </source>
</evidence>
<proteinExistence type="predicted"/>
<dbReference type="InterPro" id="IPR005467">
    <property type="entry name" value="His_kinase_dom"/>
</dbReference>
<dbReference type="InterPro" id="IPR036890">
    <property type="entry name" value="HATPase_C_sf"/>
</dbReference>
<dbReference type="PRINTS" id="PR00344">
    <property type="entry name" value="BCTRLSENSOR"/>
</dbReference>
<dbReference type="Pfam" id="PF02518">
    <property type="entry name" value="HATPase_c"/>
    <property type="match status" value="1"/>
</dbReference>
<keyword evidence="3" id="KW-0597">Phosphoprotein</keyword>
<accession>A0A7I8D1P3</accession>
<keyword evidence="7" id="KW-0067">ATP-binding</keyword>